<protein>
    <recommendedName>
        <fullName evidence="3">Transposase</fullName>
    </recommendedName>
</protein>
<dbReference type="RefSeq" id="WP_216031893.1">
    <property type="nucleotide sequence ID" value="NZ_JAHKNG010000003.1"/>
</dbReference>
<evidence type="ECO:0008006" key="3">
    <source>
        <dbReference type="Google" id="ProtNLM"/>
    </source>
</evidence>
<organism evidence="1 2">
    <name type="scientific">Paracoccus marinaquae</name>
    <dbReference type="NCBI Taxonomy" id="2841926"/>
    <lineage>
        <taxon>Bacteria</taxon>
        <taxon>Pseudomonadati</taxon>
        <taxon>Pseudomonadota</taxon>
        <taxon>Alphaproteobacteria</taxon>
        <taxon>Rhodobacterales</taxon>
        <taxon>Paracoccaceae</taxon>
        <taxon>Paracoccus</taxon>
    </lineage>
</organism>
<comment type="caution">
    <text evidence="1">The sequence shown here is derived from an EMBL/GenBank/DDBJ whole genome shotgun (WGS) entry which is preliminary data.</text>
</comment>
<keyword evidence="2" id="KW-1185">Reference proteome</keyword>
<gene>
    <name evidence="1" type="ORF">KNW02_03600</name>
</gene>
<dbReference type="Proteomes" id="UP001166191">
    <property type="component" value="Unassembled WGS sequence"/>
</dbReference>
<dbReference type="EMBL" id="JAHKNG010000003">
    <property type="protein sequence ID" value="MBU3029206.1"/>
    <property type="molecule type" value="Genomic_DNA"/>
</dbReference>
<reference evidence="1" key="1">
    <citation type="submission" date="2021-06" db="EMBL/GenBank/DDBJ databases">
        <title>Paracoccus bacterium XHP0099 sp. nov., isolated from the surface waters of the Yellow Sea.</title>
        <authorList>
            <person name="Xue H."/>
            <person name="Zhang D."/>
        </authorList>
    </citation>
    <scope>NUCLEOTIDE SEQUENCE</scope>
    <source>
        <strain evidence="1">XHP0099</strain>
    </source>
</reference>
<name>A0ABS6AF35_9RHOB</name>
<sequence>MANKRPKPEVIVSKWRQVEVLTGQGMPRLDAIRRIGVVEQTYYPETKSVALRG</sequence>
<proteinExistence type="predicted"/>
<accession>A0ABS6AF35</accession>
<evidence type="ECO:0000313" key="2">
    <source>
        <dbReference type="Proteomes" id="UP001166191"/>
    </source>
</evidence>
<evidence type="ECO:0000313" key="1">
    <source>
        <dbReference type="EMBL" id="MBU3029206.1"/>
    </source>
</evidence>